<dbReference type="InterPro" id="IPR027073">
    <property type="entry name" value="5_3_exoribonuclease"/>
</dbReference>
<dbReference type="Gene3D" id="1.25.40.1050">
    <property type="match status" value="1"/>
</dbReference>
<feature type="region of interest" description="Disordered" evidence="5">
    <location>
        <begin position="882"/>
        <end position="901"/>
    </location>
</feature>
<accession>A0ABY8TI21</accession>
<dbReference type="Pfam" id="PF03159">
    <property type="entry name" value="XRN_N"/>
    <property type="match status" value="1"/>
</dbReference>
<keyword evidence="2" id="KW-0378">Hydrolase</keyword>
<dbReference type="InterPro" id="IPR041412">
    <property type="entry name" value="Xrn1_helical"/>
</dbReference>
<keyword evidence="3" id="KW-0269">Exonuclease</keyword>
<keyword evidence="4" id="KW-0175">Coiled coil</keyword>
<gene>
    <name evidence="8" type="ORF">OEZ85_007986</name>
</gene>
<feature type="coiled-coil region" evidence="4">
    <location>
        <begin position="111"/>
        <end position="142"/>
    </location>
</feature>
<evidence type="ECO:0000313" key="9">
    <source>
        <dbReference type="Proteomes" id="UP001244341"/>
    </source>
</evidence>
<name>A0ABY8TI21_TETOB</name>
<evidence type="ECO:0000259" key="6">
    <source>
        <dbReference type="Pfam" id="PF03159"/>
    </source>
</evidence>
<evidence type="ECO:0000313" key="8">
    <source>
        <dbReference type="EMBL" id="WIA08554.1"/>
    </source>
</evidence>
<keyword evidence="1" id="KW-0540">Nuclease</keyword>
<feature type="region of interest" description="Disordered" evidence="5">
    <location>
        <begin position="971"/>
        <end position="994"/>
    </location>
</feature>
<dbReference type="PANTHER" id="PTHR12341:SF41">
    <property type="entry name" value="5'-3' EXORIBONUCLEASE 2"/>
    <property type="match status" value="1"/>
</dbReference>
<dbReference type="CDD" id="cd18673">
    <property type="entry name" value="PIN_XRN1-2-like"/>
    <property type="match status" value="1"/>
</dbReference>
<reference evidence="8 9" key="1">
    <citation type="submission" date="2023-05" db="EMBL/GenBank/DDBJ databases">
        <title>A 100% complete, gapless, phased diploid assembly of the Scenedesmus obliquus UTEX 3031 genome.</title>
        <authorList>
            <person name="Biondi T.C."/>
            <person name="Hanschen E.R."/>
            <person name="Kwon T."/>
            <person name="Eng W."/>
            <person name="Kruse C.P.S."/>
            <person name="Koehler S.I."/>
            <person name="Kunde Y."/>
            <person name="Gleasner C.D."/>
            <person name="You Mak K.T."/>
            <person name="Polle J."/>
            <person name="Hovde B.T."/>
            <person name="Starkenburg S.R."/>
        </authorList>
    </citation>
    <scope>NUCLEOTIDE SEQUENCE [LARGE SCALE GENOMIC DNA]</scope>
    <source>
        <strain evidence="8 9">DOE0152z</strain>
    </source>
</reference>
<feature type="domain" description="Xrn1 N-terminal" evidence="6">
    <location>
        <begin position="1"/>
        <end position="253"/>
    </location>
</feature>
<keyword evidence="9" id="KW-1185">Reference proteome</keyword>
<dbReference type="PANTHER" id="PTHR12341">
    <property type="entry name" value="5'-&gt;3' EXORIBONUCLEASE"/>
    <property type="match status" value="1"/>
</dbReference>
<protein>
    <submittedName>
        <fullName evidence="8">Uncharacterized protein</fullName>
    </submittedName>
</protein>
<dbReference type="InterPro" id="IPR004859">
    <property type="entry name" value="Xrn1_N"/>
</dbReference>
<evidence type="ECO:0000256" key="3">
    <source>
        <dbReference type="ARBA" id="ARBA00022839"/>
    </source>
</evidence>
<feature type="compositionally biased region" description="Gly residues" evidence="5">
    <location>
        <begin position="888"/>
        <end position="901"/>
    </location>
</feature>
<dbReference type="Pfam" id="PF17846">
    <property type="entry name" value="XRN_M"/>
    <property type="match status" value="1"/>
</dbReference>
<dbReference type="Proteomes" id="UP001244341">
    <property type="component" value="Chromosome 1b"/>
</dbReference>
<feature type="compositionally biased region" description="Gly residues" evidence="5">
    <location>
        <begin position="972"/>
        <end position="985"/>
    </location>
</feature>
<evidence type="ECO:0000259" key="7">
    <source>
        <dbReference type="Pfam" id="PF17846"/>
    </source>
</evidence>
<evidence type="ECO:0000256" key="5">
    <source>
        <dbReference type="SAM" id="MobiDB-lite"/>
    </source>
</evidence>
<feature type="region of interest" description="Disordered" evidence="5">
    <location>
        <begin position="1144"/>
        <end position="1197"/>
    </location>
</feature>
<dbReference type="Gene3D" id="3.40.50.12390">
    <property type="match status" value="1"/>
</dbReference>
<feature type="domain" description="Xrn1 helical" evidence="7">
    <location>
        <begin position="330"/>
        <end position="874"/>
    </location>
</feature>
<sequence length="1197" mass="129576">MGVPAFYRWLSDRYPKIVRDVIEEQQQYVDGVEVPLDTSKPNPNGEEFDNLYLDMNGIIHPCFHPEDRPAPTTENEVFQNIFDYIDRLISIVRPRRVLYLAIDGTAPRAKMNQQRSRRFRAAQDLEEKEAEEERLRQEFIKQGIHVPKKQRSEIFDSNTITPGTPFMHRLSIALQYYVHLRLNSDPGWRDIEVVLSDANVPGEGEHKAMAFVREQRGQPGWNPNTRHVMYGLDADLIMLALATHEPHFTILREVIFQNNAPPDNKPNVAAMLASAGNDPASALRTTGLAADKDADDTPDFARKPFQFLSVSLLREYLALEFRIPHLPFPFDRERVLDDFVFLCFFVGNDFLPHMPTLEIREGAIDLMMSVYKQMLPSLGGYLTRGAQVDLAKVEKFIQRIGSFEDVIFQKRMRLLARQRERVKYQVAADKARKAQTKRKYIASEAAPSAAFIEKASTAGDIKPVSSFAKHKLDFTGAAAKAAAAADAAGQPDEVMEAADGDDAPAAAAAAAAAADEELEEDVDDDIDAEPDVADAAALKHLGSGPLLPLGPDGTALAAADDTALAEFKEHIEDLLKSRSDKLEESAQQEEKIRLGEEGWKQRYYQEKMGVAPEQQAPVIAAIVKSYVEGLCWVMSYYYEGVASWEWFYPYHYAPFASDLVNLASLDISFSIGRPFSPFNQLMGVLPAASKHALPECFRWLFDDPESPILDFYPKKFAVDMNGKRYAWQGVALLPFIEQDRLLEATGALLDQLSPEQKFMNSHRMEVLYVHNSHSLAAAILKISEAAAGLSPEERAAAAGEAIDTAVSNGMSGFLLAVAGEACPAVIPAPFSLGSDVTANAVLAATYKLPQHRQHQCRLMEGTVLPEASIKVEDLPPEKTLWHMERGGRGGGRGRGFGSRGGYGGRGGYDNGGGRGGGYNDGYGGGDGGYGGRGGGYNDYGGGRGGRGGYGGPPGVVQPGMYGQAGGVYAAAGRGGPPGGRGGYGGPPQQQQQGPWQRVLGHHLPQLGAPGGAAAPPGGGGGYYQQQPVAGGFVAQPYGAPLQQPGARPMMSVAAYGGGGAPVAYAAPGRGPAMGGRGGGSFYDSMRPQGGQQQQYGAPMAAGRGGYAVQVQQPVGYGAVQVQGQQYHQPHQQFQQLQLQPQQVAGGYQQQPGAGLALAPAPWAGQQQQQQQQQQGGPPNNRFAPLQRDPRGRGGRGY</sequence>
<organism evidence="8 9">
    <name type="scientific">Tetradesmus obliquus</name>
    <name type="common">Green alga</name>
    <name type="synonym">Acutodesmus obliquus</name>
    <dbReference type="NCBI Taxonomy" id="3088"/>
    <lineage>
        <taxon>Eukaryota</taxon>
        <taxon>Viridiplantae</taxon>
        <taxon>Chlorophyta</taxon>
        <taxon>core chlorophytes</taxon>
        <taxon>Chlorophyceae</taxon>
        <taxon>CS clade</taxon>
        <taxon>Sphaeropleales</taxon>
        <taxon>Scenedesmaceae</taxon>
        <taxon>Tetradesmus</taxon>
    </lineage>
</organism>
<evidence type="ECO:0000256" key="1">
    <source>
        <dbReference type="ARBA" id="ARBA00022722"/>
    </source>
</evidence>
<evidence type="ECO:0000256" key="2">
    <source>
        <dbReference type="ARBA" id="ARBA00022801"/>
    </source>
</evidence>
<evidence type="ECO:0000256" key="4">
    <source>
        <dbReference type="SAM" id="Coils"/>
    </source>
</evidence>
<feature type="compositionally biased region" description="Low complexity" evidence="5">
    <location>
        <begin position="1144"/>
        <end position="1178"/>
    </location>
</feature>
<proteinExistence type="predicted"/>
<dbReference type="EMBL" id="CP126208">
    <property type="protein sequence ID" value="WIA08554.1"/>
    <property type="molecule type" value="Genomic_DNA"/>
</dbReference>